<evidence type="ECO:0000256" key="2">
    <source>
        <dbReference type="SAM" id="MobiDB-lite"/>
    </source>
</evidence>
<sequence>MEDILETDEDEDMSVTGDRDSRRERPRGRAGEGRGRRGGGEGGAGGGEGRRGGREGAEGRNRGEEDGQQRRGGRPDEEQSPPPPSPPPQPPVVFPPPSLTPQPEEDAGVPVPSWSSVLNTLGPDHPLLKRFQEAKRRQLLQEKDQLQLRLRQLSDHPPQQSTDVEHQPHSHDTILTPANHSVLAVSLLPIAQCLPICASTPITLHMLRSPPMPHRPIYCSLLASPSPCYAQVPVTTRYQHNASVDTDRSLASSQPELKISAKKTSLLLNHVRSTSDLDPQHRRAPRIRYNICLRRNHMSRSHTSTATQPKIQLSTHNHTYSIIHDASRRHILTTSPSLSPPYISVHIVTHDSSCSHTPHHRI</sequence>
<organism evidence="3 4">
    <name type="scientific">Penaeus vannamei</name>
    <name type="common">Whiteleg shrimp</name>
    <name type="synonym">Litopenaeus vannamei</name>
    <dbReference type="NCBI Taxonomy" id="6689"/>
    <lineage>
        <taxon>Eukaryota</taxon>
        <taxon>Metazoa</taxon>
        <taxon>Ecdysozoa</taxon>
        <taxon>Arthropoda</taxon>
        <taxon>Crustacea</taxon>
        <taxon>Multicrustacea</taxon>
        <taxon>Malacostraca</taxon>
        <taxon>Eumalacostraca</taxon>
        <taxon>Eucarida</taxon>
        <taxon>Decapoda</taxon>
        <taxon>Dendrobranchiata</taxon>
        <taxon>Penaeoidea</taxon>
        <taxon>Penaeidae</taxon>
        <taxon>Penaeus</taxon>
    </lineage>
</organism>
<reference evidence="3 4" key="2">
    <citation type="submission" date="2019-01" db="EMBL/GenBank/DDBJ databases">
        <title>The decoding of complex shrimp genome reveals the adaptation for benthos swimmer, frequently molting mechanism and breeding impact on genome.</title>
        <authorList>
            <person name="Sun Y."/>
            <person name="Gao Y."/>
            <person name="Yu Y."/>
        </authorList>
    </citation>
    <scope>NUCLEOTIDE SEQUENCE [LARGE SCALE GENOMIC DNA]</scope>
    <source>
        <tissue evidence="3">Muscle</tissue>
    </source>
</reference>
<feature type="coiled-coil region" evidence="1">
    <location>
        <begin position="129"/>
        <end position="156"/>
    </location>
</feature>
<accession>A0A3R7MNR3</accession>
<evidence type="ECO:0000256" key="1">
    <source>
        <dbReference type="SAM" id="Coils"/>
    </source>
</evidence>
<protein>
    <submittedName>
        <fullName evidence="3">Uncharacterized protein</fullName>
    </submittedName>
</protein>
<proteinExistence type="predicted"/>
<feature type="region of interest" description="Disordered" evidence="2">
    <location>
        <begin position="1"/>
        <end position="117"/>
    </location>
</feature>
<gene>
    <name evidence="3" type="ORF">C7M84_015663</name>
</gene>
<keyword evidence="4" id="KW-1185">Reference proteome</keyword>
<comment type="caution">
    <text evidence="3">The sequence shown here is derived from an EMBL/GenBank/DDBJ whole genome shotgun (WGS) entry which is preliminary data.</text>
</comment>
<name>A0A3R7MNR3_PENVA</name>
<feature type="compositionally biased region" description="Basic and acidic residues" evidence="2">
    <location>
        <begin position="48"/>
        <end position="77"/>
    </location>
</feature>
<feature type="compositionally biased region" description="Pro residues" evidence="2">
    <location>
        <begin position="80"/>
        <end position="100"/>
    </location>
</feature>
<dbReference type="AlphaFoldDB" id="A0A3R7MNR3"/>
<evidence type="ECO:0000313" key="3">
    <source>
        <dbReference type="EMBL" id="ROT66323.1"/>
    </source>
</evidence>
<keyword evidence="1" id="KW-0175">Coiled coil</keyword>
<feature type="compositionally biased region" description="Acidic residues" evidence="2">
    <location>
        <begin position="1"/>
        <end position="13"/>
    </location>
</feature>
<evidence type="ECO:0000313" key="4">
    <source>
        <dbReference type="Proteomes" id="UP000283509"/>
    </source>
</evidence>
<feature type="compositionally biased region" description="Basic and acidic residues" evidence="2">
    <location>
        <begin position="17"/>
        <end position="39"/>
    </location>
</feature>
<dbReference type="Proteomes" id="UP000283509">
    <property type="component" value="Unassembled WGS sequence"/>
</dbReference>
<reference evidence="3 4" key="1">
    <citation type="submission" date="2018-04" db="EMBL/GenBank/DDBJ databases">
        <authorList>
            <person name="Zhang X."/>
            <person name="Yuan J."/>
            <person name="Li F."/>
            <person name="Xiang J."/>
        </authorList>
    </citation>
    <scope>NUCLEOTIDE SEQUENCE [LARGE SCALE GENOMIC DNA]</scope>
    <source>
        <tissue evidence="3">Muscle</tissue>
    </source>
</reference>
<dbReference type="EMBL" id="QCYY01002959">
    <property type="protein sequence ID" value="ROT66323.1"/>
    <property type="molecule type" value="Genomic_DNA"/>
</dbReference>